<dbReference type="GO" id="GO:0008170">
    <property type="term" value="F:N-methyltransferase activity"/>
    <property type="evidence" value="ECO:0007669"/>
    <property type="project" value="InterPro"/>
</dbReference>
<dbReference type="AlphaFoldDB" id="A0A7X3MFP4"/>
<dbReference type="Gene3D" id="3.40.50.150">
    <property type="entry name" value="Vaccinia Virus protein VP39"/>
    <property type="match status" value="1"/>
</dbReference>
<gene>
    <name evidence="7" type="ORF">GN277_09220</name>
</gene>
<sequence length="399" mass="45825">MVIQGDCLGVLKQMDRNSVDMIYLDPPFFSQKIQSLKDTQGNEYSFGDTWNSREDYLDYMRVRVYELKRVLKDTGSIFLHCNEKASHYLRIILDDVFGEDNFRSEIIWTYKRWSNSKKGLLPGHQTIFFYSKTNDYKFNIVYTEYSPTTNIDQILQERVRDNRGKTIYKHDNNGEVILSKEKKGVPMSDVWEIPFLNPKAKERVGYPTQKPIELLERIVRISTDAGDTVLDPFCGSGTTIVAAELINRKGIGIDISQDAVEISENRLKNPCKTESRLLKLGIESYKTKNDIDSAILNQLDCDVVQRNRGIDGFLKKYYKNAPVAVKIQKPTESLSEAVNLLKTAGKKKKCSVTILIRTQNDDLIRNINIPSNMVIIDDYKIQLENELKEMSLNVCASIM</sequence>
<comment type="similarity">
    <text evidence="1 5">Belongs to the N(4)/N(6)-methyltransferase family.</text>
</comment>
<evidence type="ECO:0000256" key="3">
    <source>
        <dbReference type="ARBA" id="ARBA00022679"/>
    </source>
</evidence>
<name>A0A7X3MFP4_9FIRM</name>
<dbReference type="InterPro" id="IPR029063">
    <property type="entry name" value="SAM-dependent_MTases_sf"/>
</dbReference>
<protein>
    <recommendedName>
        <fullName evidence="5">Methyltransferase</fullName>
        <ecNumber evidence="5">2.1.1.-</ecNumber>
    </recommendedName>
</protein>
<dbReference type="SUPFAM" id="SSF53335">
    <property type="entry name" value="S-adenosyl-L-methionine-dependent methyltransferases"/>
    <property type="match status" value="1"/>
</dbReference>
<dbReference type="GO" id="GO:0032259">
    <property type="term" value="P:methylation"/>
    <property type="evidence" value="ECO:0007669"/>
    <property type="project" value="UniProtKB-KW"/>
</dbReference>
<comment type="caution">
    <text evidence="7">The sequence shown here is derived from an EMBL/GenBank/DDBJ whole genome shotgun (WGS) entry which is preliminary data.</text>
</comment>
<dbReference type="PANTHER" id="PTHR13370">
    <property type="entry name" value="RNA METHYLASE-RELATED"/>
    <property type="match status" value="1"/>
</dbReference>
<proteinExistence type="inferred from homology"/>
<reference evidence="7 8" key="1">
    <citation type="submission" date="2019-12" db="EMBL/GenBank/DDBJ databases">
        <title>Sporaefaciens musculi gen. nov., sp. nov., a novel bacterium isolated from the caecum of an obese mouse.</title>
        <authorList>
            <person name="Rasmussen T.S."/>
            <person name="Streidl T."/>
            <person name="Hitch T.C.A."/>
            <person name="Wortmann E."/>
            <person name="Deptula P."/>
            <person name="Hansen M."/>
            <person name="Nielsen D.S."/>
            <person name="Clavel T."/>
            <person name="Vogensen F.K."/>
        </authorList>
    </citation>
    <scope>NUCLEOTIDE SEQUENCE [LARGE SCALE GENOMIC DNA]</scope>
    <source>
        <strain evidence="7 8">WCA-9-b2</strain>
    </source>
</reference>
<dbReference type="FunFam" id="3.40.50.150:FF:000347">
    <property type="entry name" value="Methyltransferase"/>
    <property type="match status" value="1"/>
</dbReference>
<keyword evidence="3 7" id="KW-0808">Transferase</keyword>
<dbReference type="CDD" id="cd06223">
    <property type="entry name" value="PRTases_typeI"/>
    <property type="match status" value="1"/>
</dbReference>
<dbReference type="PRINTS" id="PR00508">
    <property type="entry name" value="S21N4MTFRASE"/>
</dbReference>
<keyword evidence="8" id="KW-1185">Reference proteome</keyword>
<dbReference type="PROSITE" id="PS00092">
    <property type="entry name" value="N6_MTASE"/>
    <property type="match status" value="1"/>
</dbReference>
<dbReference type="InterPro" id="IPR000836">
    <property type="entry name" value="PRTase_dom"/>
</dbReference>
<dbReference type="GO" id="GO:0003677">
    <property type="term" value="F:DNA binding"/>
    <property type="evidence" value="ECO:0007669"/>
    <property type="project" value="InterPro"/>
</dbReference>
<evidence type="ECO:0000259" key="6">
    <source>
        <dbReference type="Pfam" id="PF01555"/>
    </source>
</evidence>
<evidence type="ECO:0000256" key="4">
    <source>
        <dbReference type="ARBA" id="ARBA00022747"/>
    </source>
</evidence>
<evidence type="ECO:0000256" key="1">
    <source>
        <dbReference type="ARBA" id="ARBA00006594"/>
    </source>
</evidence>
<evidence type="ECO:0000313" key="7">
    <source>
        <dbReference type="EMBL" id="MXP75558.1"/>
    </source>
</evidence>
<dbReference type="PANTHER" id="PTHR13370:SF24">
    <property type="entry name" value="TYPE III RESTRICTION-MODIFICATION ENZYME STYLTI MOD SUBUNIT"/>
    <property type="match status" value="1"/>
</dbReference>
<evidence type="ECO:0000313" key="8">
    <source>
        <dbReference type="Proteomes" id="UP000460412"/>
    </source>
</evidence>
<dbReference type="Pfam" id="PF01555">
    <property type="entry name" value="N6_N4_Mtase"/>
    <property type="match status" value="1"/>
</dbReference>
<evidence type="ECO:0000256" key="2">
    <source>
        <dbReference type="ARBA" id="ARBA00022603"/>
    </source>
</evidence>
<keyword evidence="2 7" id="KW-0489">Methyltransferase</keyword>
<feature type="domain" description="DNA methylase N-4/N-6" evidence="6">
    <location>
        <begin position="19"/>
        <end position="264"/>
    </location>
</feature>
<dbReference type="EC" id="2.1.1.-" evidence="5"/>
<dbReference type="InterPro" id="IPR002941">
    <property type="entry name" value="DNA_methylase_N4/N6"/>
</dbReference>
<dbReference type="InterPro" id="IPR002052">
    <property type="entry name" value="DNA_methylase_N6_adenine_CS"/>
</dbReference>
<accession>A0A7X3MFP4</accession>
<dbReference type="InterPro" id="IPR001091">
    <property type="entry name" value="RM_Methyltransferase"/>
</dbReference>
<dbReference type="GO" id="GO:0009307">
    <property type="term" value="P:DNA restriction-modification system"/>
    <property type="evidence" value="ECO:0007669"/>
    <property type="project" value="UniProtKB-KW"/>
</dbReference>
<dbReference type="GO" id="GO:0005737">
    <property type="term" value="C:cytoplasm"/>
    <property type="evidence" value="ECO:0007669"/>
    <property type="project" value="TreeGrafter"/>
</dbReference>
<dbReference type="CDD" id="cd02440">
    <property type="entry name" value="AdoMet_MTases"/>
    <property type="match status" value="1"/>
</dbReference>
<dbReference type="EMBL" id="WUQX01000001">
    <property type="protein sequence ID" value="MXP75558.1"/>
    <property type="molecule type" value="Genomic_DNA"/>
</dbReference>
<dbReference type="Proteomes" id="UP000460412">
    <property type="component" value="Unassembled WGS sequence"/>
</dbReference>
<keyword evidence="4" id="KW-0680">Restriction system</keyword>
<evidence type="ECO:0000256" key="5">
    <source>
        <dbReference type="RuleBase" id="RU362026"/>
    </source>
</evidence>
<organism evidence="7 8">
    <name type="scientific">Sporofaciens musculi</name>
    <dbReference type="NCBI Taxonomy" id="2681861"/>
    <lineage>
        <taxon>Bacteria</taxon>
        <taxon>Bacillati</taxon>
        <taxon>Bacillota</taxon>
        <taxon>Clostridia</taxon>
        <taxon>Lachnospirales</taxon>
        <taxon>Lachnospiraceae</taxon>
        <taxon>Sporofaciens</taxon>
    </lineage>
</organism>